<dbReference type="STRING" id="996342.SAMN05443551_3797"/>
<organism evidence="4 5">
    <name type="scientific">Marivita hallyeonensis</name>
    <dbReference type="NCBI Taxonomy" id="996342"/>
    <lineage>
        <taxon>Bacteria</taxon>
        <taxon>Pseudomonadati</taxon>
        <taxon>Pseudomonadota</taxon>
        <taxon>Alphaproteobacteria</taxon>
        <taxon>Rhodobacterales</taxon>
        <taxon>Roseobacteraceae</taxon>
        <taxon>Marivita</taxon>
    </lineage>
</organism>
<feature type="domain" description="Transglycosylase SLT" evidence="3">
    <location>
        <begin position="46"/>
        <end position="137"/>
    </location>
</feature>
<dbReference type="EMBL" id="FQXC01000005">
    <property type="protein sequence ID" value="SHH95602.1"/>
    <property type="molecule type" value="Genomic_DNA"/>
</dbReference>
<feature type="chain" id="PRO_5009914892" evidence="2">
    <location>
        <begin position="25"/>
        <end position="161"/>
    </location>
</feature>
<dbReference type="SUPFAM" id="SSF53955">
    <property type="entry name" value="Lysozyme-like"/>
    <property type="match status" value="1"/>
</dbReference>
<protein>
    <submittedName>
        <fullName evidence="4">Transglycosylase SLT domain-containing protein</fullName>
    </submittedName>
</protein>
<keyword evidence="5" id="KW-1185">Reference proteome</keyword>
<name>A0A1M5X7J3_9RHOB</name>
<dbReference type="RefSeq" id="WP_072779642.1">
    <property type="nucleotide sequence ID" value="NZ_FQXC01000005.1"/>
</dbReference>
<evidence type="ECO:0000313" key="4">
    <source>
        <dbReference type="EMBL" id="SHH95602.1"/>
    </source>
</evidence>
<dbReference type="InterPro" id="IPR023346">
    <property type="entry name" value="Lysozyme-like_dom_sf"/>
</dbReference>
<dbReference type="InterPro" id="IPR008258">
    <property type="entry name" value="Transglycosylase_SLT_dom_1"/>
</dbReference>
<gene>
    <name evidence="4" type="ORF">SAMN05443551_3797</name>
</gene>
<proteinExistence type="inferred from homology"/>
<dbReference type="Gene3D" id="1.10.530.10">
    <property type="match status" value="1"/>
</dbReference>
<keyword evidence="2" id="KW-0732">Signal</keyword>
<evidence type="ECO:0000313" key="5">
    <source>
        <dbReference type="Proteomes" id="UP000184221"/>
    </source>
</evidence>
<evidence type="ECO:0000259" key="3">
    <source>
        <dbReference type="Pfam" id="PF01464"/>
    </source>
</evidence>
<dbReference type="PROSITE" id="PS51257">
    <property type="entry name" value="PROKAR_LIPOPROTEIN"/>
    <property type="match status" value="1"/>
</dbReference>
<sequence>MGRLTRGLILSVLLVAALGCTRSAEVNRAATIPLYPNETPQLRSQIEDAARRNDVPVSLVQRVVIRESTHRPGARNGPYYGLMQILPETARTMGFRGAPSELLDAETNLKYAVRYLRGAWLVSGGDEAEAVMWYARGYYYEAKRLGLLDETGVHGRKTWPE</sequence>
<comment type="similarity">
    <text evidence="1">Belongs to the virb1 family.</text>
</comment>
<dbReference type="AlphaFoldDB" id="A0A1M5X7J3"/>
<dbReference type="Proteomes" id="UP000184221">
    <property type="component" value="Unassembled WGS sequence"/>
</dbReference>
<dbReference type="Pfam" id="PF01464">
    <property type="entry name" value="SLT"/>
    <property type="match status" value="1"/>
</dbReference>
<feature type="signal peptide" evidence="2">
    <location>
        <begin position="1"/>
        <end position="24"/>
    </location>
</feature>
<accession>A0A1M5X7J3</accession>
<dbReference type="CDD" id="cd00254">
    <property type="entry name" value="LT-like"/>
    <property type="match status" value="1"/>
</dbReference>
<dbReference type="OrthoDB" id="9788661at2"/>
<evidence type="ECO:0000256" key="1">
    <source>
        <dbReference type="ARBA" id="ARBA00009387"/>
    </source>
</evidence>
<reference evidence="4 5" key="1">
    <citation type="submission" date="2016-11" db="EMBL/GenBank/DDBJ databases">
        <authorList>
            <person name="Jaros S."/>
            <person name="Januszkiewicz K."/>
            <person name="Wedrychowicz H."/>
        </authorList>
    </citation>
    <scope>NUCLEOTIDE SEQUENCE [LARGE SCALE GENOMIC DNA]</scope>
    <source>
        <strain evidence="4 5">DSM 29431</strain>
    </source>
</reference>
<evidence type="ECO:0000256" key="2">
    <source>
        <dbReference type="SAM" id="SignalP"/>
    </source>
</evidence>